<dbReference type="Proteomes" id="UP000603453">
    <property type="component" value="Unassembled WGS sequence"/>
</dbReference>
<comment type="caution">
    <text evidence="2">The sequence shown here is derived from an EMBL/GenBank/DDBJ whole genome shotgun (WGS) entry which is preliminary data.</text>
</comment>
<accession>A0A8H7RMZ3</accession>
<sequence>MNTKSTLRTTQSSRRQALTDEIPVTRAEFEQQIARTQALEARLEARLQEQDAQTPQLTRRQASAKNKHLNEILKSLMDNPMYNFDFTLHGLYDGNNKHVFDLLKAAACRSQYCIDNFLDQQGNFLPGKYHWFKQVCSSRYTTLRKKYLRAMKTVEEKEPLACARRVESRKARVSILIRKIKGNNS</sequence>
<protein>
    <submittedName>
        <fullName evidence="2">Uncharacterized protein</fullName>
    </submittedName>
</protein>
<feature type="coiled-coil region" evidence="1">
    <location>
        <begin position="26"/>
        <end position="79"/>
    </location>
</feature>
<reference evidence="2" key="1">
    <citation type="submission" date="2020-12" db="EMBL/GenBank/DDBJ databases">
        <title>Metabolic potential, ecology and presence of endohyphal bacteria is reflected in genomic diversity of Mucoromycotina.</title>
        <authorList>
            <person name="Muszewska A."/>
            <person name="Okrasinska A."/>
            <person name="Steczkiewicz K."/>
            <person name="Drgas O."/>
            <person name="Orlowska M."/>
            <person name="Perlinska-Lenart U."/>
            <person name="Aleksandrzak-Piekarczyk T."/>
            <person name="Szatraj K."/>
            <person name="Zielenkiewicz U."/>
            <person name="Pilsyk S."/>
            <person name="Malc E."/>
            <person name="Mieczkowski P."/>
            <person name="Kruszewska J.S."/>
            <person name="Biernat P."/>
            <person name="Pawlowska J."/>
        </authorList>
    </citation>
    <scope>NUCLEOTIDE SEQUENCE</scope>
    <source>
        <strain evidence="2">WA0000017839</strain>
    </source>
</reference>
<evidence type="ECO:0000313" key="3">
    <source>
        <dbReference type="Proteomes" id="UP000603453"/>
    </source>
</evidence>
<evidence type="ECO:0000313" key="2">
    <source>
        <dbReference type="EMBL" id="KAG2213992.1"/>
    </source>
</evidence>
<dbReference type="EMBL" id="JAEPRD010000002">
    <property type="protein sequence ID" value="KAG2213992.1"/>
    <property type="molecule type" value="Genomic_DNA"/>
</dbReference>
<keyword evidence="1" id="KW-0175">Coiled coil</keyword>
<name>A0A8H7RMZ3_9FUNG</name>
<dbReference type="AlphaFoldDB" id="A0A8H7RMZ3"/>
<keyword evidence="3" id="KW-1185">Reference proteome</keyword>
<organism evidence="2 3">
    <name type="scientific">Mucor saturninus</name>
    <dbReference type="NCBI Taxonomy" id="64648"/>
    <lineage>
        <taxon>Eukaryota</taxon>
        <taxon>Fungi</taxon>
        <taxon>Fungi incertae sedis</taxon>
        <taxon>Mucoromycota</taxon>
        <taxon>Mucoromycotina</taxon>
        <taxon>Mucoromycetes</taxon>
        <taxon>Mucorales</taxon>
        <taxon>Mucorineae</taxon>
        <taxon>Mucoraceae</taxon>
        <taxon>Mucor</taxon>
    </lineage>
</organism>
<gene>
    <name evidence="2" type="ORF">INT47_001262</name>
</gene>
<evidence type="ECO:0000256" key="1">
    <source>
        <dbReference type="SAM" id="Coils"/>
    </source>
</evidence>
<proteinExistence type="predicted"/>